<keyword evidence="2" id="KW-0479">Metal-binding</keyword>
<evidence type="ECO:0000313" key="10">
    <source>
        <dbReference type="Proteomes" id="UP000675881"/>
    </source>
</evidence>
<evidence type="ECO:0000256" key="4">
    <source>
        <dbReference type="ARBA" id="ARBA00023014"/>
    </source>
</evidence>
<dbReference type="GO" id="GO:0016192">
    <property type="term" value="P:vesicle-mediated transport"/>
    <property type="evidence" value="ECO:0007669"/>
    <property type="project" value="InterPro"/>
</dbReference>
<sequence>MDYRYESKNRSSPHFENVQNQVDEVVTIMRENVNKVIQRDEKLGDLDDRAANLEANSNSFAASSVRLRRKYWWENLKMKLIIGGIFITVIVFIIIVLVFEFNGSNNDHVTNTSSIRPTIDSEVKSRIEEMIGRSSVVVFMKGVPEDPRCGFSNAVVQIFRMHGVPFEGINILDDEDIRQGVKEFSEWPTIPQVYFKSEFIGGCDVLLDMHQTGDIIEELKKIWESRLHFLNQKRINNLLINKNLRRHSFFR</sequence>
<keyword evidence="3" id="KW-0408">Iron</keyword>
<evidence type="ECO:0000256" key="1">
    <source>
        <dbReference type="ARBA" id="ARBA00022714"/>
    </source>
</evidence>
<protein>
    <recommendedName>
        <fullName evidence="6">Glutaredoxin-related protein 5, mitochondrial</fullName>
    </recommendedName>
    <alternativeName>
        <fullName evidence="7">Monothiol glutaredoxin-5</fullName>
    </alternativeName>
</protein>
<dbReference type="CDD" id="cd03028">
    <property type="entry name" value="GRX_PICOT_like"/>
    <property type="match status" value="1"/>
</dbReference>
<keyword evidence="5" id="KW-0676">Redox-active center</keyword>
<dbReference type="OrthoDB" id="415696at2759"/>
<dbReference type="CDD" id="cd15870">
    <property type="entry name" value="R-SNARE_VAMP2"/>
    <property type="match status" value="1"/>
</dbReference>
<dbReference type="Pfam" id="PF00462">
    <property type="entry name" value="Glutaredoxin"/>
    <property type="match status" value="1"/>
</dbReference>
<evidence type="ECO:0000256" key="3">
    <source>
        <dbReference type="ARBA" id="ARBA00023004"/>
    </source>
</evidence>
<dbReference type="InterPro" id="IPR001388">
    <property type="entry name" value="Synaptobrevin-like"/>
</dbReference>
<dbReference type="PROSITE" id="PS51354">
    <property type="entry name" value="GLUTAREDOXIN_2"/>
    <property type="match status" value="1"/>
</dbReference>
<gene>
    <name evidence="9" type="ORF">LSAA_13004</name>
</gene>
<dbReference type="GO" id="GO:0051537">
    <property type="term" value="F:2 iron, 2 sulfur cluster binding"/>
    <property type="evidence" value="ECO:0007669"/>
    <property type="project" value="UniProtKB-KW"/>
</dbReference>
<dbReference type="GO" id="GO:0005759">
    <property type="term" value="C:mitochondrial matrix"/>
    <property type="evidence" value="ECO:0007669"/>
    <property type="project" value="TreeGrafter"/>
</dbReference>
<name>A0A7R8D2K2_LEPSM</name>
<dbReference type="FunFam" id="3.40.30.10:FF:000005">
    <property type="entry name" value="Glutaredoxin 5"/>
    <property type="match status" value="1"/>
</dbReference>
<dbReference type="Proteomes" id="UP000675881">
    <property type="component" value="Chromosome 7"/>
</dbReference>
<dbReference type="InterPro" id="IPR004480">
    <property type="entry name" value="Monothiol_GRX-rel"/>
</dbReference>
<dbReference type="InterPro" id="IPR036249">
    <property type="entry name" value="Thioredoxin-like_sf"/>
</dbReference>
<reference evidence="9" key="1">
    <citation type="submission" date="2021-02" db="EMBL/GenBank/DDBJ databases">
        <authorList>
            <person name="Bekaert M."/>
        </authorList>
    </citation>
    <scope>NUCLEOTIDE SEQUENCE</scope>
    <source>
        <strain evidence="9">IoA-00</strain>
    </source>
</reference>
<dbReference type="InterPro" id="IPR033658">
    <property type="entry name" value="GRX_PICOT-like"/>
</dbReference>
<dbReference type="EMBL" id="HG994586">
    <property type="protein sequence ID" value="CAF3002384.1"/>
    <property type="molecule type" value="Genomic_DNA"/>
</dbReference>
<evidence type="ECO:0000256" key="2">
    <source>
        <dbReference type="ARBA" id="ARBA00022723"/>
    </source>
</evidence>
<feature type="domain" description="V-SNARE coiled-coil homology" evidence="8">
    <location>
        <begin position="14"/>
        <end position="74"/>
    </location>
</feature>
<dbReference type="Gene3D" id="3.40.30.10">
    <property type="entry name" value="Glutaredoxin"/>
    <property type="match status" value="1"/>
</dbReference>
<evidence type="ECO:0000256" key="6">
    <source>
        <dbReference type="ARBA" id="ARBA00067456"/>
    </source>
</evidence>
<dbReference type="InterPro" id="IPR042855">
    <property type="entry name" value="V_SNARE_CC"/>
</dbReference>
<dbReference type="PRINTS" id="PR00219">
    <property type="entry name" value="SYNAPTOBREVN"/>
</dbReference>
<keyword evidence="1" id="KW-0001">2Fe-2S</keyword>
<dbReference type="NCBIfam" id="TIGR00365">
    <property type="entry name" value="Grx4 family monothiol glutaredoxin"/>
    <property type="match status" value="1"/>
</dbReference>
<dbReference type="PROSITE" id="PS50892">
    <property type="entry name" value="V_SNARE"/>
    <property type="match status" value="1"/>
</dbReference>
<dbReference type="GO" id="GO:0046872">
    <property type="term" value="F:metal ion binding"/>
    <property type="evidence" value="ECO:0007669"/>
    <property type="project" value="UniProtKB-KW"/>
</dbReference>
<dbReference type="InterPro" id="IPR002109">
    <property type="entry name" value="Glutaredoxin"/>
</dbReference>
<dbReference type="PANTHER" id="PTHR10293">
    <property type="entry name" value="GLUTAREDOXIN FAMILY MEMBER"/>
    <property type="match status" value="1"/>
</dbReference>
<evidence type="ECO:0000259" key="8">
    <source>
        <dbReference type="PROSITE" id="PS50892"/>
    </source>
</evidence>
<keyword evidence="10" id="KW-1185">Reference proteome</keyword>
<evidence type="ECO:0000256" key="5">
    <source>
        <dbReference type="ARBA" id="ARBA00023284"/>
    </source>
</evidence>
<organism evidence="9 10">
    <name type="scientific">Lepeophtheirus salmonis</name>
    <name type="common">Salmon louse</name>
    <name type="synonym">Caligus salmonis</name>
    <dbReference type="NCBI Taxonomy" id="72036"/>
    <lineage>
        <taxon>Eukaryota</taxon>
        <taxon>Metazoa</taxon>
        <taxon>Ecdysozoa</taxon>
        <taxon>Arthropoda</taxon>
        <taxon>Crustacea</taxon>
        <taxon>Multicrustacea</taxon>
        <taxon>Hexanauplia</taxon>
        <taxon>Copepoda</taxon>
        <taxon>Siphonostomatoida</taxon>
        <taxon>Caligidae</taxon>
        <taxon>Lepeophtheirus</taxon>
    </lineage>
</organism>
<evidence type="ECO:0000313" key="9">
    <source>
        <dbReference type="EMBL" id="CAF3002384.1"/>
    </source>
</evidence>
<dbReference type="GO" id="GO:0016020">
    <property type="term" value="C:membrane"/>
    <property type="evidence" value="ECO:0007669"/>
    <property type="project" value="InterPro"/>
</dbReference>
<proteinExistence type="predicted"/>
<dbReference type="AlphaFoldDB" id="A0A7R8D2K2"/>
<dbReference type="PANTHER" id="PTHR10293:SF16">
    <property type="entry name" value="GLUTAREDOXIN-RELATED PROTEIN 5, MITOCHONDRIAL"/>
    <property type="match status" value="1"/>
</dbReference>
<dbReference type="SUPFAM" id="SSF58038">
    <property type="entry name" value="SNARE fusion complex"/>
    <property type="match status" value="1"/>
</dbReference>
<dbReference type="Pfam" id="PF00957">
    <property type="entry name" value="Synaptobrevin"/>
    <property type="match status" value="1"/>
</dbReference>
<keyword evidence="4" id="KW-0411">Iron-sulfur</keyword>
<accession>A0A7R8D2K2</accession>
<evidence type="ECO:0000256" key="7">
    <source>
        <dbReference type="ARBA" id="ARBA00076083"/>
    </source>
</evidence>
<dbReference type="SUPFAM" id="SSF52833">
    <property type="entry name" value="Thioredoxin-like"/>
    <property type="match status" value="1"/>
</dbReference>
<dbReference type="Gene3D" id="1.20.5.110">
    <property type="match status" value="1"/>
</dbReference>